<dbReference type="EMBL" id="WNZW01000002">
    <property type="protein sequence ID" value="MUG44680.1"/>
    <property type="molecule type" value="Genomic_DNA"/>
</dbReference>
<sequence length="267" mass="29194">MYLDKIVETKRQEVAALAAHFSINEAERLIADMGPTRGFHRALAEGRNREMGLIAEVKKASPSKGLIRADFHPVEIARSYEAAGADCISVLTDETYFQGSGDYLQAIREAVKLPLLRKDFIIDERQIFEARLLGADAVLLIAAILDDVQLRDYLQAASSLGLDSLVEVHDRTELERVLSLNTAKLIGINNRNLKTFETTLQVTADLAKQVPADITLISESGIQTPEDISFLAGCGAKGVLIGETFMRHEDVQQAVVNVMGSACRAGQ</sequence>
<evidence type="ECO:0000256" key="1">
    <source>
        <dbReference type="ARBA" id="ARBA00001633"/>
    </source>
</evidence>
<comment type="catalytic activity">
    <reaction evidence="1 9">
        <text>1-(2-carboxyphenylamino)-1-deoxy-D-ribulose 5-phosphate + H(+) = (1S,2R)-1-C-(indol-3-yl)glycerol 3-phosphate + CO2 + H2O</text>
        <dbReference type="Rhea" id="RHEA:23476"/>
        <dbReference type="ChEBI" id="CHEBI:15377"/>
        <dbReference type="ChEBI" id="CHEBI:15378"/>
        <dbReference type="ChEBI" id="CHEBI:16526"/>
        <dbReference type="ChEBI" id="CHEBI:58613"/>
        <dbReference type="ChEBI" id="CHEBI:58866"/>
        <dbReference type="EC" id="4.1.1.48"/>
    </reaction>
</comment>
<dbReference type="Proteomes" id="UP000447876">
    <property type="component" value="Unassembled WGS sequence"/>
</dbReference>
<organism evidence="11 12">
    <name type="scientific">Paenibacillus woosongensis</name>
    <dbReference type="NCBI Taxonomy" id="307580"/>
    <lineage>
        <taxon>Bacteria</taxon>
        <taxon>Bacillati</taxon>
        <taxon>Bacillota</taxon>
        <taxon>Bacilli</taxon>
        <taxon>Bacillales</taxon>
        <taxon>Paenibacillaceae</taxon>
        <taxon>Paenibacillus</taxon>
    </lineage>
</organism>
<dbReference type="OrthoDB" id="9804217at2"/>
<proteinExistence type="inferred from homology"/>
<evidence type="ECO:0000256" key="3">
    <source>
        <dbReference type="ARBA" id="ARBA00008737"/>
    </source>
</evidence>
<dbReference type="GO" id="GO:0004640">
    <property type="term" value="F:phosphoribosylanthranilate isomerase activity"/>
    <property type="evidence" value="ECO:0007669"/>
    <property type="project" value="TreeGrafter"/>
</dbReference>
<evidence type="ECO:0000313" key="11">
    <source>
        <dbReference type="EMBL" id="MUG44680.1"/>
    </source>
</evidence>
<dbReference type="InterPro" id="IPR011060">
    <property type="entry name" value="RibuloseP-bd_barrel"/>
</dbReference>
<comment type="pathway">
    <text evidence="2 9">Amino-acid biosynthesis; L-tryptophan biosynthesis; L-tryptophan from chorismate: step 4/5.</text>
</comment>
<dbReference type="FunFam" id="3.20.20.70:FF:000024">
    <property type="entry name" value="Indole-3-glycerol phosphate synthase"/>
    <property type="match status" value="1"/>
</dbReference>
<gene>
    <name evidence="9 11" type="primary">trpC</name>
    <name evidence="11" type="ORF">GNP95_06695</name>
</gene>
<keyword evidence="5 9" id="KW-0210">Decarboxylase</keyword>
<dbReference type="Gene3D" id="3.20.20.70">
    <property type="entry name" value="Aldolase class I"/>
    <property type="match status" value="1"/>
</dbReference>
<dbReference type="PANTHER" id="PTHR22854">
    <property type="entry name" value="TRYPTOPHAN BIOSYNTHESIS PROTEIN"/>
    <property type="match status" value="1"/>
</dbReference>
<dbReference type="NCBIfam" id="NF001377">
    <property type="entry name" value="PRK00278.2-4"/>
    <property type="match status" value="1"/>
</dbReference>
<evidence type="ECO:0000256" key="2">
    <source>
        <dbReference type="ARBA" id="ARBA00004696"/>
    </source>
</evidence>
<dbReference type="Pfam" id="PF00218">
    <property type="entry name" value="IGPS"/>
    <property type="match status" value="1"/>
</dbReference>
<evidence type="ECO:0000259" key="10">
    <source>
        <dbReference type="Pfam" id="PF00218"/>
    </source>
</evidence>
<dbReference type="GO" id="GO:0000162">
    <property type="term" value="P:L-tryptophan biosynthetic process"/>
    <property type="evidence" value="ECO:0007669"/>
    <property type="project" value="UniProtKB-UniRule"/>
</dbReference>
<dbReference type="HAMAP" id="MF_00134_B">
    <property type="entry name" value="IGPS_B"/>
    <property type="match status" value="1"/>
</dbReference>
<dbReference type="NCBIfam" id="NF001373">
    <property type="entry name" value="PRK00278.1-6"/>
    <property type="match status" value="1"/>
</dbReference>
<dbReference type="SUPFAM" id="SSF51366">
    <property type="entry name" value="Ribulose-phoshate binding barrel"/>
    <property type="match status" value="1"/>
</dbReference>
<evidence type="ECO:0000313" key="12">
    <source>
        <dbReference type="Proteomes" id="UP000447876"/>
    </source>
</evidence>
<dbReference type="GO" id="GO:0004425">
    <property type="term" value="F:indole-3-glycerol-phosphate synthase activity"/>
    <property type="evidence" value="ECO:0007669"/>
    <property type="project" value="UniProtKB-UniRule"/>
</dbReference>
<evidence type="ECO:0000256" key="4">
    <source>
        <dbReference type="ARBA" id="ARBA00022605"/>
    </source>
</evidence>
<feature type="domain" description="Indole-3-glycerol phosphate synthase" evidence="10">
    <location>
        <begin position="3"/>
        <end position="255"/>
    </location>
</feature>
<keyword evidence="4 9" id="KW-0028">Amino-acid biosynthesis</keyword>
<dbReference type="InterPro" id="IPR013798">
    <property type="entry name" value="Indole-3-glycerol_P_synth_dom"/>
</dbReference>
<accession>A0A7X3CM05</accession>
<dbReference type="RefSeq" id="WP_155610118.1">
    <property type="nucleotide sequence ID" value="NZ_WNZW01000002.1"/>
</dbReference>
<dbReference type="InterPro" id="IPR045186">
    <property type="entry name" value="Indole-3-glycerol_P_synth"/>
</dbReference>
<comment type="caution">
    <text evidence="11">The sequence shown here is derived from an EMBL/GenBank/DDBJ whole genome shotgun (WGS) entry which is preliminary data.</text>
</comment>
<reference evidence="11 12" key="1">
    <citation type="submission" date="2019-11" db="EMBL/GenBank/DDBJ databases">
        <title>Draft genome sequences of five Paenibacillus species of dairy origin.</title>
        <authorList>
            <person name="Olajide A.M."/>
            <person name="Chen S."/>
            <person name="Lapointe G."/>
        </authorList>
    </citation>
    <scope>NUCLEOTIDE SEQUENCE [LARGE SCALE GENOMIC DNA]</scope>
    <source>
        <strain evidence="11 12">12CR55</strain>
    </source>
</reference>
<dbReference type="AlphaFoldDB" id="A0A7X3CM05"/>
<name>A0A7X3CM05_9BACL</name>
<evidence type="ECO:0000256" key="9">
    <source>
        <dbReference type="HAMAP-Rule" id="MF_00134"/>
    </source>
</evidence>
<dbReference type="PROSITE" id="PS00614">
    <property type="entry name" value="IGPS"/>
    <property type="match status" value="1"/>
</dbReference>
<protein>
    <recommendedName>
        <fullName evidence="9">Indole-3-glycerol phosphate synthase</fullName>
        <shortName evidence="9">IGPS</shortName>
        <ecNumber evidence="9">4.1.1.48</ecNumber>
    </recommendedName>
</protein>
<dbReference type="PANTHER" id="PTHR22854:SF2">
    <property type="entry name" value="INDOLE-3-GLYCEROL-PHOSPHATE SYNTHASE"/>
    <property type="match status" value="1"/>
</dbReference>
<comment type="similarity">
    <text evidence="3 9">Belongs to the TrpC family.</text>
</comment>
<evidence type="ECO:0000256" key="6">
    <source>
        <dbReference type="ARBA" id="ARBA00022822"/>
    </source>
</evidence>
<dbReference type="InterPro" id="IPR013785">
    <property type="entry name" value="Aldolase_TIM"/>
</dbReference>
<keyword evidence="8 9" id="KW-0456">Lyase</keyword>
<keyword evidence="7 9" id="KW-0057">Aromatic amino acid biosynthesis</keyword>
<dbReference type="InterPro" id="IPR001468">
    <property type="entry name" value="Indole-3-GlycerolPSynthase_CS"/>
</dbReference>
<evidence type="ECO:0000256" key="5">
    <source>
        <dbReference type="ARBA" id="ARBA00022793"/>
    </source>
</evidence>
<evidence type="ECO:0000256" key="7">
    <source>
        <dbReference type="ARBA" id="ARBA00023141"/>
    </source>
</evidence>
<dbReference type="UniPathway" id="UPA00035">
    <property type="reaction ID" value="UER00043"/>
</dbReference>
<keyword evidence="6 9" id="KW-0822">Tryptophan biosynthesis</keyword>
<evidence type="ECO:0000256" key="8">
    <source>
        <dbReference type="ARBA" id="ARBA00023239"/>
    </source>
</evidence>
<dbReference type="EC" id="4.1.1.48" evidence="9"/>
<dbReference type="CDD" id="cd00331">
    <property type="entry name" value="IGPS"/>
    <property type="match status" value="1"/>
</dbReference>